<comment type="caution">
    <text evidence="1">The sequence shown here is derived from an EMBL/GenBank/DDBJ whole genome shotgun (WGS) entry which is preliminary data.</text>
</comment>
<dbReference type="EMBL" id="JABFTP020000042">
    <property type="protein sequence ID" value="KAL3271419.1"/>
    <property type="molecule type" value="Genomic_DNA"/>
</dbReference>
<name>A0ABD2MYI1_9CUCU</name>
<gene>
    <name evidence="1" type="ORF">HHI36_021898</name>
</gene>
<protein>
    <submittedName>
        <fullName evidence="1">Uncharacterized protein</fullName>
    </submittedName>
</protein>
<keyword evidence="2" id="KW-1185">Reference proteome</keyword>
<dbReference type="Proteomes" id="UP001516400">
    <property type="component" value="Unassembled WGS sequence"/>
</dbReference>
<accession>A0ABD2MYI1</accession>
<reference evidence="1 2" key="1">
    <citation type="journal article" date="2021" name="BMC Biol.">
        <title>Horizontally acquired antibacterial genes associated with adaptive radiation of ladybird beetles.</title>
        <authorList>
            <person name="Li H.S."/>
            <person name="Tang X.F."/>
            <person name="Huang Y.H."/>
            <person name="Xu Z.Y."/>
            <person name="Chen M.L."/>
            <person name="Du X.Y."/>
            <person name="Qiu B.Y."/>
            <person name="Chen P.T."/>
            <person name="Zhang W."/>
            <person name="Slipinski A."/>
            <person name="Escalona H.E."/>
            <person name="Waterhouse R.M."/>
            <person name="Zwick A."/>
            <person name="Pang H."/>
        </authorList>
    </citation>
    <scope>NUCLEOTIDE SEQUENCE [LARGE SCALE GENOMIC DNA]</scope>
    <source>
        <strain evidence="1">SYSU2018</strain>
    </source>
</reference>
<evidence type="ECO:0000313" key="2">
    <source>
        <dbReference type="Proteomes" id="UP001516400"/>
    </source>
</evidence>
<evidence type="ECO:0000313" key="1">
    <source>
        <dbReference type="EMBL" id="KAL3271419.1"/>
    </source>
</evidence>
<dbReference type="AlphaFoldDB" id="A0ABD2MYI1"/>
<proteinExistence type="predicted"/>
<sequence>MQELVLRKTTEQINTCAEDREEFMSSNDRTQEDTNGHMTLVEQPEISTEDVRAALSNMKHGKAPGKKL</sequence>
<organism evidence="1 2">
    <name type="scientific">Cryptolaemus montrouzieri</name>
    <dbReference type="NCBI Taxonomy" id="559131"/>
    <lineage>
        <taxon>Eukaryota</taxon>
        <taxon>Metazoa</taxon>
        <taxon>Ecdysozoa</taxon>
        <taxon>Arthropoda</taxon>
        <taxon>Hexapoda</taxon>
        <taxon>Insecta</taxon>
        <taxon>Pterygota</taxon>
        <taxon>Neoptera</taxon>
        <taxon>Endopterygota</taxon>
        <taxon>Coleoptera</taxon>
        <taxon>Polyphaga</taxon>
        <taxon>Cucujiformia</taxon>
        <taxon>Coccinelloidea</taxon>
        <taxon>Coccinellidae</taxon>
        <taxon>Scymninae</taxon>
        <taxon>Scymnini</taxon>
        <taxon>Cryptolaemus</taxon>
    </lineage>
</organism>